<name>A0A239K9F2_EKHLU</name>
<evidence type="ECO:0000313" key="2">
    <source>
        <dbReference type="Proteomes" id="UP000198393"/>
    </source>
</evidence>
<dbReference type="Proteomes" id="UP000198393">
    <property type="component" value="Unassembled WGS sequence"/>
</dbReference>
<dbReference type="RefSeq" id="WP_089357199.1">
    <property type="nucleotide sequence ID" value="NZ_FZPD01000004.1"/>
</dbReference>
<dbReference type="EMBL" id="FZPD01000004">
    <property type="protein sequence ID" value="SNT14378.1"/>
    <property type="molecule type" value="Genomic_DNA"/>
</dbReference>
<organism evidence="1 2">
    <name type="scientific">Ekhidna lutea</name>
    <dbReference type="NCBI Taxonomy" id="447679"/>
    <lineage>
        <taxon>Bacteria</taxon>
        <taxon>Pseudomonadati</taxon>
        <taxon>Bacteroidota</taxon>
        <taxon>Cytophagia</taxon>
        <taxon>Cytophagales</taxon>
        <taxon>Reichenbachiellaceae</taxon>
        <taxon>Ekhidna</taxon>
    </lineage>
</organism>
<dbReference type="OrthoDB" id="1421300at2"/>
<evidence type="ECO:0008006" key="3">
    <source>
        <dbReference type="Google" id="ProtNLM"/>
    </source>
</evidence>
<accession>A0A239K9F2</accession>
<reference evidence="1 2" key="1">
    <citation type="submission" date="2017-06" db="EMBL/GenBank/DDBJ databases">
        <authorList>
            <person name="Kim H.J."/>
            <person name="Triplett B.A."/>
        </authorList>
    </citation>
    <scope>NUCLEOTIDE SEQUENCE [LARGE SCALE GENOMIC DNA]</scope>
    <source>
        <strain evidence="1 2">DSM 19307</strain>
    </source>
</reference>
<gene>
    <name evidence="1" type="ORF">SAMN05421640_2493</name>
</gene>
<proteinExistence type="predicted"/>
<protein>
    <recommendedName>
        <fullName evidence="3">Lipoprotein</fullName>
    </recommendedName>
</protein>
<sequence length="201" mass="23272">MKSILKLFAFSVIALSCTGRYDVNDLHVWINDEENGLIKERIIDDLKLTVKYLPPEVLAIKELDVEFEKAAFDSLVQVYSNQESFLISFESRLENKDVVYKNVSDKEDYNRRIEQLSFRIGELISLKTSNDKISPSLFHYERAYGTSKVNSVFLVFTDKSKKLLSAEKLDIVFVDEIFKTGISHFVFKRSDIQKIPSLNVR</sequence>
<dbReference type="AlphaFoldDB" id="A0A239K9F2"/>
<keyword evidence="2" id="KW-1185">Reference proteome</keyword>
<evidence type="ECO:0000313" key="1">
    <source>
        <dbReference type="EMBL" id="SNT14378.1"/>
    </source>
</evidence>
<dbReference type="PROSITE" id="PS51257">
    <property type="entry name" value="PROKAR_LIPOPROTEIN"/>
    <property type="match status" value="1"/>
</dbReference>